<dbReference type="SUPFAM" id="SSF49870">
    <property type="entry name" value="Osmotin, thaumatin-like protein"/>
    <property type="match status" value="1"/>
</dbReference>
<evidence type="ECO:0000256" key="2">
    <source>
        <dbReference type="SAM" id="SignalP"/>
    </source>
</evidence>
<accession>A0AAV8HUV8</accession>
<dbReference type="PROSITE" id="PS51367">
    <property type="entry name" value="THAUMATIN_2"/>
    <property type="match status" value="1"/>
</dbReference>
<evidence type="ECO:0000313" key="4">
    <source>
        <dbReference type="Proteomes" id="UP001140206"/>
    </source>
</evidence>
<keyword evidence="1" id="KW-1015">Disulfide bond</keyword>
<keyword evidence="4" id="KW-1185">Reference proteome</keyword>
<proteinExistence type="predicted"/>
<dbReference type="PIRSF" id="PIRSF002703">
    <property type="entry name" value="Thaumatin"/>
    <property type="match status" value="1"/>
</dbReference>
<evidence type="ECO:0008006" key="5">
    <source>
        <dbReference type="Google" id="ProtNLM"/>
    </source>
</evidence>
<dbReference type="SMART" id="SM00205">
    <property type="entry name" value="THN"/>
    <property type="match status" value="1"/>
</dbReference>
<dbReference type="InterPro" id="IPR037176">
    <property type="entry name" value="Osmotin/thaumatin-like_sf"/>
</dbReference>
<dbReference type="Proteomes" id="UP001140206">
    <property type="component" value="Chromosome 1"/>
</dbReference>
<dbReference type="PANTHER" id="PTHR31048">
    <property type="entry name" value="OS03G0233200 PROTEIN"/>
    <property type="match status" value="1"/>
</dbReference>
<dbReference type="AlphaFoldDB" id="A0AAV8HUV8"/>
<evidence type="ECO:0000256" key="1">
    <source>
        <dbReference type="PIRSR" id="PIRSR002703-1"/>
    </source>
</evidence>
<organism evidence="3 4">
    <name type="scientific">Rhynchospora pubera</name>
    <dbReference type="NCBI Taxonomy" id="906938"/>
    <lineage>
        <taxon>Eukaryota</taxon>
        <taxon>Viridiplantae</taxon>
        <taxon>Streptophyta</taxon>
        <taxon>Embryophyta</taxon>
        <taxon>Tracheophyta</taxon>
        <taxon>Spermatophyta</taxon>
        <taxon>Magnoliopsida</taxon>
        <taxon>Liliopsida</taxon>
        <taxon>Poales</taxon>
        <taxon>Cyperaceae</taxon>
        <taxon>Cyperoideae</taxon>
        <taxon>Rhynchosporeae</taxon>
        <taxon>Rhynchospora</taxon>
    </lineage>
</organism>
<dbReference type="InterPro" id="IPR001938">
    <property type="entry name" value="Thaumatin"/>
</dbReference>
<feature type="chain" id="PRO_5043608575" description="Thaumatin-like protein" evidence="2">
    <location>
        <begin position="28"/>
        <end position="185"/>
    </location>
</feature>
<feature type="disulfide bond" evidence="1">
    <location>
        <begin position="100"/>
        <end position="105"/>
    </location>
</feature>
<sequence>MASLMIKHLLLFLCMACLLSLDHSGETTPPITITLVNKCTQVIFPAFKNEARTDIPFRGRLQPGGGYYDVQVDIYDGRIWPRTGCFIFTPDGLKCKTGDCGGERCTADGSGNYTFAELIHTSGDHANIGLKYKNQASLAMEFKPVNTYSEQQCKTLTCMQTGSGNNLLSAACKIPNTFILTFCPN</sequence>
<name>A0AAV8HUV8_9POAL</name>
<reference evidence="3" key="1">
    <citation type="submission" date="2022-08" db="EMBL/GenBank/DDBJ databases">
        <authorList>
            <person name="Marques A."/>
        </authorList>
    </citation>
    <scope>NUCLEOTIDE SEQUENCE</scope>
    <source>
        <strain evidence="3">RhyPub2mFocal</strain>
        <tissue evidence="3">Leaves</tissue>
    </source>
</reference>
<protein>
    <recommendedName>
        <fullName evidence="5">Thaumatin-like protein</fullName>
    </recommendedName>
</protein>
<dbReference type="Pfam" id="PF00314">
    <property type="entry name" value="Thaumatin"/>
    <property type="match status" value="1"/>
</dbReference>
<feature type="disulfide bond" evidence="1">
    <location>
        <begin position="85"/>
        <end position="95"/>
    </location>
</feature>
<gene>
    <name evidence="3" type="ORF">LUZ62_034211</name>
</gene>
<feature type="signal peptide" evidence="2">
    <location>
        <begin position="1"/>
        <end position="27"/>
    </location>
</feature>
<keyword evidence="2" id="KW-0732">Signal</keyword>
<dbReference type="Gene3D" id="2.60.110.10">
    <property type="entry name" value="Thaumatin"/>
    <property type="match status" value="1"/>
</dbReference>
<evidence type="ECO:0000313" key="3">
    <source>
        <dbReference type="EMBL" id="KAJ4821645.1"/>
    </source>
</evidence>
<dbReference type="EMBL" id="JAMFTS010000001">
    <property type="protein sequence ID" value="KAJ4821645.1"/>
    <property type="molecule type" value="Genomic_DNA"/>
</dbReference>
<comment type="caution">
    <text evidence="3">The sequence shown here is derived from an EMBL/GenBank/DDBJ whole genome shotgun (WGS) entry which is preliminary data.</text>
</comment>